<dbReference type="InterPro" id="IPR000262">
    <property type="entry name" value="FMN-dep_DH"/>
</dbReference>
<comment type="cofactor">
    <cofactor evidence="1">
        <name>FMN</name>
        <dbReference type="ChEBI" id="CHEBI:58210"/>
    </cofactor>
</comment>
<feature type="binding site" evidence="9">
    <location>
        <position position="254"/>
    </location>
    <ligand>
        <name>FMN</name>
        <dbReference type="ChEBI" id="CHEBI:58210"/>
    </ligand>
</feature>
<feature type="binding site" evidence="9">
    <location>
        <position position="276"/>
    </location>
    <ligand>
        <name>FMN</name>
        <dbReference type="ChEBI" id="CHEBI:58210"/>
    </ligand>
</feature>
<dbReference type="GO" id="GO:0005737">
    <property type="term" value="C:cytoplasm"/>
    <property type="evidence" value="ECO:0007669"/>
    <property type="project" value="UniProtKB-ARBA"/>
</dbReference>
<dbReference type="OrthoDB" id="1925334at2759"/>
<dbReference type="STRING" id="930089.W6Y2W3"/>
<dbReference type="Gene3D" id="3.20.20.70">
    <property type="entry name" value="Aldolase class I"/>
    <property type="match status" value="1"/>
</dbReference>
<feature type="binding site" evidence="9">
    <location>
        <position position="141"/>
    </location>
    <ligand>
        <name>glyoxylate</name>
        <dbReference type="ChEBI" id="CHEBI:36655"/>
    </ligand>
</feature>
<dbReference type="PIRSF" id="PIRSF000138">
    <property type="entry name" value="Al-hdrx_acd_dh"/>
    <property type="match status" value="1"/>
</dbReference>
<evidence type="ECO:0000313" key="11">
    <source>
        <dbReference type="EMBL" id="EUC29404.1"/>
    </source>
</evidence>
<feature type="binding site" evidence="9">
    <location>
        <position position="30"/>
    </location>
    <ligand>
        <name>glyoxylate</name>
        <dbReference type="ChEBI" id="CHEBI:36655"/>
    </ligand>
</feature>
<evidence type="ECO:0000256" key="6">
    <source>
        <dbReference type="ARBA" id="ARBA00073420"/>
    </source>
</evidence>
<dbReference type="InterPro" id="IPR013785">
    <property type="entry name" value="Aldolase_TIM"/>
</dbReference>
<evidence type="ECO:0000259" key="10">
    <source>
        <dbReference type="PROSITE" id="PS51349"/>
    </source>
</evidence>
<dbReference type="SUPFAM" id="SSF51395">
    <property type="entry name" value="FMN-linked oxidoreductases"/>
    <property type="match status" value="1"/>
</dbReference>
<dbReference type="CDD" id="cd02809">
    <property type="entry name" value="alpha_hydroxyacid_oxid_FMN"/>
    <property type="match status" value="1"/>
</dbReference>
<evidence type="ECO:0000256" key="1">
    <source>
        <dbReference type="ARBA" id="ARBA00001917"/>
    </source>
</evidence>
<dbReference type="GO" id="GO:0010181">
    <property type="term" value="F:FMN binding"/>
    <property type="evidence" value="ECO:0007669"/>
    <property type="project" value="InterPro"/>
</dbReference>
<organism evidence="11 12">
    <name type="scientific">Cochliobolus carbonum (strain 26-R-13)</name>
    <name type="common">Maize leaf spot fungus</name>
    <name type="synonym">Bipolaris zeicola</name>
    <dbReference type="NCBI Taxonomy" id="930089"/>
    <lineage>
        <taxon>Eukaryota</taxon>
        <taxon>Fungi</taxon>
        <taxon>Dikarya</taxon>
        <taxon>Ascomycota</taxon>
        <taxon>Pezizomycotina</taxon>
        <taxon>Dothideomycetes</taxon>
        <taxon>Pleosporomycetidae</taxon>
        <taxon>Pleosporales</taxon>
        <taxon>Pleosporineae</taxon>
        <taxon>Pleosporaceae</taxon>
        <taxon>Bipolaris</taxon>
    </lineage>
</organism>
<dbReference type="Proteomes" id="UP000053841">
    <property type="component" value="Unassembled WGS sequence"/>
</dbReference>
<feature type="binding site" evidence="9">
    <location>
        <position position="278"/>
    </location>
    <ligand>
        <name>glyoxylate</name>
        <dbReference type="ChEBI" id="CHEBI:36655"/>
    </ligand>
</feature>
<evidence type="ECO:0000256" key="4">
    <source>
        <dbReference type="ARBA" id="ARBA00023002"/>
    </source>
</evidence>
<dbReference type="PROSITE" id="PS51349">
    <property type="entry name" value="FMN_HYDROXY_ACID_DH_2"/>
    <property type="match status" value="1"/>
</dbReference>
<evidence type="ECO:0000256" key="5">
    <source>
        <dbReference type="ARBA" id="ARBA00024042"/>
    </source>
</evidence>
<dbReference type="Pfam" id="PF01070">
    <property type="entry name" value="FMN_dh"/>
    <property type="match status" value="1"/>
</dbReference>
<accession>W6Y2W3</accession>
<dbReference type="GeneID" id="19151610"/>
<evidence type="ECO:0000256" key="7">
    <source>
        <dbReference type="ARBA" id="ARBA00083297"/>
    </source>
</evidence>
<keyword evidence="3 9" id="KW-0288">FMN</keyword>
<keyword evidence="12" id="KW-1185">Reference proteome</keyword>
<dbReference type="RefSeq" id="XP_007716277.1">
    <property type="nucleotide sequence ID" value="XM_007718087.1"/>
</dbReference>
<evidence type="ECO:0000256" key="2">
    <source>
        <dbReference type="ARBA" id="ARBA00022630"/>
    </source>
</evidence>
<feature type="active site" description="Proton acceptor" evidence="8">
    <location>
        <position position="278"/>
    </location>
</feature>
<dbReference type="FunFam" id="3.20.20.70:FF:000056">
    <property type="entry name" value="hydroxyacid oxidase 2"/>
    <property type="match status" value="1"/>
</dbReference>
<name>W6Y2W3_COCC2</name>
<feature type="binding site" evidence="9">
    <location>
        <position position="281"/>
    </location>
    <ligand>
        <name>glyoxylate</name>
        <dbReference type="ChEBI" id="CHEBI:36655"/>
    </ligand>
</feature>
<feature type="binding site" evidence="9">
    <location>
        <position position="167"/>
    </location>
    <ligand>
        <name>glyoxylate</name>
        <dbReference type="ChEBI" id="CHEBI:36655"/>
    </ligand>
</feature>
<feature type="binding site" evidence="9">
    <location>
        <position position="139"/>
    </location>
    <ligand>
        <name>FMN</name>
        <dbReference type="ChEBI" id="CHEBI:58210"/>
    </ligand>
</feature>
<dbReference type="InterPro" id="IPR008259">
    <property type="entry name" value="FMN_hydac_DH_AS"/>
</dbReference>
<dbReference type="HOGENOM" id="CLU_020639_0_0_1"/>
<dbReference type="PROSITE" id="PS00557">
    <property type="entry name" value="FMN_HYDROXY_ACID_DH_1"/>
    <property type="match status" value="1"/>
</dbReference>
<feature type="binding site" evidence="9">
    <location>
        <position position="176"/>
    </location>
    <ligand>
        <name>glyoxylate</name>
        <dbReference type="ChEBI" id="CHEBI:36655"/>
    </ligand>
</feature>
<evidence type="ECO:0000256" key="3">
    <source>
        <dbReference type="ARBA" id="ARBA00022643"/>
    </source>
</evidence>
<dbReference type="PANTHER" id="PTHR10578">
    <property type="entry name" value="S -2-HYDROXY-ACID OXIDASE-RELATED"/>
    <property type="match status" value="1"/>
</dbReference>
<dbReference type="InterPro" id="IPR037396">
    <property type="entry name" value="FMN_HAD"/>
</dbReference>
<keyword evidence="2 9" id="KW-0285">Flavoprotein</keyword>
<dbReference type="GO" id="GO:0016491">
    <property type="term" value="F:oxidoreductase activity"/>
    <property type="evidence" value="ECO:0007669"/>
    <property type="project" value="UniProtKB-KW"/>
</dbReference>
<comment type="similarity">
    <text evidence="5">Belongs to the FMN-dependent alpha-hydroxy acid dehydrogenase family.</text>
</comment>
<dbReference type="KEGG" id="bze:COCCADRAFT_8361"/>
<feature type="domain" description="FMN hydroxy acid dehydrogenase" evidence="10">
    <location>
        <begin position="4"/>
        <end position="383"/>
    </location>
</feature>
<dbReference type="InterPro" id="IPR012133">
    <property type="entry name" value="Alpha-hydoxy_acid_DH_FMN"/>
</dbReference>
<sequence length="391" mass="42894">MSPKDVPTPYTLADVKEIAKIKLPDDVWEYLETGADDNWTVSRNEDIYKRLLLRPRMLRNVSALDTTTSIFGKRYNIPIALAPSAYYRFASNGGELDSSAASFDMGTDFTLSSNATTSLEDVMQSLPPRDDSYPKPWFQLYSLGSRATTAALVQQAEKTGFEALVLTIDTPVLGNRLHERRHPLELPKHLTMCNTSSRKAGTVSQGRLLLNARTAAEARRVQEEKFDFLVDASLQWSEFVPWLRSQTKMKLVVKGVMTGEDAELTMQAGADAIVVSNHGGRQLDGVPSTLEVLGEVVNAVRGRIPIMLDGGIRRGGDVFKALVLGADLVFVGGPVLWGLAYDGRKGVKTILDILERELTRTMTLAGASSIKKIVRSMLGVSAYDDVSVAKL</sequence>
<gene>
    <name evidence="11" type="ORF">COCCADRAFT_8361</name>
</gene>
<protein>
    <recommendedName>
        <fullName evidence="6">Oxidase FUB9</fullName>
    </recommendedName>
    <alternativeName>
        <fullName evidence="7">Fusaric acid biosynthesis protein 9</fullName>
    </alternativeName>
</protein>
<feature type="binding site" evidence="9">
    <location>
        <position position="112"/>
    </location>
    <ligand>
        <name>FMN</name>
        <dbReference type="ChEBI" id="CHEBI:58210"/>
    </ligand>
</feature>
<dbReference type="EMBL" id="KI964749">
    <property type="protein sequence ID" value="EUC29404.1"/>
    <property type="molecule type" value="Genomic_DNA"/>
</dbReference>
<evidence type="ECO:0000313" key="12">
    <source>
        <dbReference type="Proteomes" id="UP000053841"/>
    </source>
</evidence>
<dbReference type="PANTHER" id="PTHR10578:SF107">
    <property type="entry name" value="2-HYDROXYACID OXIDASE 1"/>
    <property type="match status" value="1"/>
</dbReference>
<evidence type="ECO:0000256" key="8">
    <source>
        <dbReference type="PIRSR" id="PIRSR000138-1"/>
    </source>
</evidence>
<dbReference type="eggNOG" id="KOG0538">
    <property type="taxonomic scope" value="Eukaryota"/>
</dbReference>
<feature type="binding site" evidence="9">
    <location>
        <begin position="309"/>
        <end position="313"/>
    </location>
    <ligand>
        <name>FMN</name>
        <dbReference type="ChEBI" id="CHEBI:58210"/>
    </ligand>
</feature>
<proteinExistence type="inferred from homology"/>
<reference evidence="11 12" key="1">
    <citation type="journal article" date="2013" name="PLoS Genet.">
        <title>Comparative genome structure, secondary metabolite, and effector coding capacity across Cochliobolus pathogens.</title>
        <authorList>
            <person name="Condon B.J."/>
            <person name="Leng Y."/>
            <person name="Wu D."/>
            <person name="Bushley K.E."/>
            <person name="Ohm R.A."/>
            <person name="Otillar R."/>
            <person name="Martin J."/>
            <person name="Schackwitz W."/>
            <person name="Grimwood J."/>
            <person name="MohdZainudin N."/>
            <person name="Xue C."/>
            <person name="Wang R."/>
            <person name="Manning V.A."/>
            <person name="Dhillon B."/>
            <person name="Tu Z.J."/>
            <person name="Steffenson B.J."/>
            <person name="Salamov A."/>
            <person name="Sun H."/>
            <person name="Lowry S."/>
            <person name="LaButti K."/>
            <person name="Han J."/>
            <person name="Copeland A."/>
            <person name="Lindquist E."/>
            <person name="Barry K."/>
            <person name="Schmutz J."/>
            <person name="Baker S.E."/>
            <person name="Ciuffetti L.M."/>
            <person name="Grigoriev I.V."/>
            <person name="Zhong S."/>
            <person name="Turgeon B.G."/>
        </authorList>
    </citation>
    <scope>NUCLEOTIDE SEQUENCE [LARGE SCALE GENOMIC DNA]</scope>
    <source>
        <strain evidence="11 12">26-R-13</strain>
    </source>
</reference>
<evidence type="ECO:0000256" key="9">
    <source>
        <dbReference type="PIRSR" id="PIRSR000138-2"/>
    </source>
</evidence>
<keyword evidence="4" id="KW-0560">Oxidoreductase</keyword>
<feature type="binding site" evidence="9">
    <location>
        <begin position="83"/>
        <end position="85"/>
    </location>
    <ligand>
        <name>FMN</name>
        <dbReference type="ChEBI" id="CHEBI:58210"/>
    </ligand>
</feature>
<dbReference type="AlphaFoldDB" id="W6Y2W3"/>